<dbReference type="GO" id="GO:0016491">
    <property type="term" value="F:oxidoreductase activity"/>
    <property type="evidence" value="ECO:0007669"/>
    <property type="project" value="TreeGrafter"/>
</dbReference>
<evidence type="ECO:0000313" key="3">
    <source>
        <dbReference type="Proteomes" id="UP000024635"/>
    </source>
</evidence>
<dbReference type="AlphaFoldDB" id="A0A016WK23"/>
<proteinExistence type="predicted"/>
<dbReference type="Proteomes" id="UP000024635">
    <property type="component" value="Unassembled WGS sequence"/>
</dbReference>
<dbReference type="STRING" id="53326.A0A016WK23"/>
<comment type="caution">
    <text evidence="2">The sequence shown here is derived from an EMBL/GenBank/DDBJ whole genome shotgun (WGS) entry which is preliminary data.</text>
</comment>
<evidence type="ECO:0000313" key="2">
    <source>
        <dbReference type="EMBL" id="EYC39985.1"/>
    </source>
</evidence>
<dbReference type="SUPFAM" id="SSF51197">
    <property type="entry name" value="Clavaminate synthase-like"/>
    <property type="match status" value="1"/>
</dbReference>
<organism evidence="2 3">
    <name type="scientific">Ancylostoma ceylanicum</name>
    <dbReference type="NCBI Taxonomy" id="53326"/>
    <lineage>
        <taxon>Eukaryota</taxon>
        <taxon>Metazoa</taxon>
        <taxon>Ecdysozoa</taxon>
        <taxon>Nematoda</taxon>
        <taxon>Chromadorea</taxon>
        <taxon>Rhabditida</taxon>
        <taxon>Rhabditina</taxon>
        <taxon>Rhabditomorpha</taxon>
        <taxon>Strongyloidea</taxon>
        <taxon>Ancylostomatidae</taxon>
        <taxon>Ancylostomatinae</taxon>
        <taxon>Ancylostoma</taxon>
    </lineage>
</organism>
<dbReference type="GO" id="GO:0032451">
    <property type="term" value="F:demethylase activity"/>
    <property type="evidence" value="ECO:0007669"/>
    <property type="project" value="TreeGrafter"/>
</dbReference>
<dbReference type="InterPro" id="IPR037151">
    <property type="entry name" value="AlkB-like_sf"/>
</dbReference>
<dbReference type="PANTHER" id="PTHR12463">
    <property type="entry name" value="OXYGENASE-RELATED"/>
    <property type="match status" value="1"/>
</dbReference>
<dbReference type="EMBL" id="JARK01000234">
    <property type="protein sequence ID" value="EYC39985.1"/>
    <property type="molecule type" value="Genomic_DNA"/>
</dbReference>
<keyword evidence="3" id="KW-1185">Reference proteome</keyword>
<sequence>MHPRENAAAAKKARTVRRTARAVTFRKVISNVHHKSQNQPLEYRKTHIKTETVEKSTRNTGKGTFHTLHFKCRQVHFRIFNRFIVHFRSGMAAAVESPPQSCACKGVRFCALCETSERVQRLRIEEDRYAKYKVFVFDHTTGKAFHCPSLNSTSSIEEIQSATNSCSSSTQNDDVIDINGLMVVHDFLSESEEADIIEMIDGVEWVLSQSGRRKQDYGPKVNFKHKKVKTDTFVGMPEYADMLLEKMRSVSQEKLGNYVPFEMCNLEYDESKKSAIEMHFDDTWIWGNRLISINLLSGSVMTLANEKTQQLCYAWFPRRSLLCMADDARYEWKHAILAHHIRGRRIALTMREPSLDFQEGGELYEKFGKKLIALSSVRVPLRKTVS</sequence>
<dbReference type="Gene3D" id="2.60.120.590">
    <property type="entry name" value="Alpha-ketoglutarate-dependent dioxygenase AlkB-like"/>
    <property type="match status" value="1"/>
</dbReference>
<dbReference type="PANTHER" id="PTHR12463:SF0">
    <property type="entry name" value="ALPHA-KETOGLUTARATE-DEPENDENT DIOXYGENASE ALKB HOMOLOG 4"/>
    <property type="match status" value="1"/>
</dbReference>
<evidence type="ECO:0000256" key="1">
    <source>
        <dbReference type="ARBA" id="ARBA00001954"/>
    </source>
</evidence>
<reference evidence="3" key="1">
    <citation type="journal article" date="2015" name="Nat. Genet.">
        <title>The genome and transcriptome of the zoonotic hookworm Ancylostoma ceylanicum identify infection-specific gene families.</title>
        <authorList>
            <person name="Schwarz E.M."/>
            <person name="Hu Y."/>
            <person name="Antoshechkin I."/>
            <person name="Miller M.M."/>
            <person name="Sternberg P.W."/>
            <person name="Aroian R.V."/>
        </authorList>
    </citation>
    <scope>NUCLEOTIDE SEQUENCE</scope>
    <source>
        <strain evidence="3">HY135</strain>
    </source>
</reference>
<protein>
    <recommendedName>
        <fullName evidence="4">Alpha-ketoglutarate-dependent dioxygenase AlkB-like domain-containing protein</fullName>
    </recommendedName>
</protein>
<dbReference type="InterPro" id="IPR032857">
    <property type="entry name" value="ALKBH4"/>
</dbReference>
<evidence type="ECO:0008006" key="4">
    <source>
        <dbReference type="Google" id="ProtNLM"/>
    </source>
</evidence>
<dbReference type="GO" id="GO:0070988">
    <property type="term" value="P:demethylation"/>
    <property type="evidence" value="ECO:0007669"/>
    <property type="project" value="InterPro"/>
</dbReference>
<dbReference type="OrthoDB" id="442860at2759"/>
<dbReference type="FunFam" id="2.60.120.590:FF:000019">
    <property type="entry name" value="DNA N6-methyl adenine demethylase"/>
    <property type="match status" value="1"/>
</dbReference>
<comment type="cofactor">
    <cofactor evidence="1">
        <name>Fe(2+)</name>
        <dbReference type="ChEBI" id="CHEBI:29033"/>
    </cofactor>
</comment>
<accession>A0A016WK23</accession>
<gene>
    <name evidence="2" type="primary">Acey_s0634.g912</name>
    <name evidence="2" type="synonym">Acey-F09F7.7</name>
    <name evidence="2" type="ORF">Y032_0634g912</name>
</gene>
<name>A0A016WK23_9BILA</name>